<dbReference type="InterPro" id="IPR002740">
    <property type="entry name" value="EVE_domain"/>
</dbReference>
<dbReference type="AlphaFoldDB" id="A0A2S8SQ12"/>
<comment type="caution">
    <text evidence="2">The sequence shown here is derived from an EMBL/GenBank/DDBJ whole genome shotgun (WGS) entry which is preliminary data.</text>
</comment>
<evidence type="ECO:0000313" key="3">
    <source>
        <dbReference type="Proteomes" id="UP000237684"/>
    </source>
</evidence>
<dbReference type="Proteomes" id="UP000237684">
    <property type="component" value="Unassembled WGS sequence"/>
</dbReference>
<dbReference type="EMBL" id="NIGF01000019">
    <property type="protein sequence ID" value="PQV62887.1"/>
    <property type="molecule type" value="Genomic_DNA"/>
</dbReference>
<keyword evidence="3" id="KW-1185">Reference proteome</keyword>
<dbReference type="Pfam" id="PF01878">
    <property type="entry name" value="EVE"/>
    <property type="match status" value="1"/>
</dbReference>
<dbReference type="OrthoDB" id="9791347at2"/>
<evidence type="ECO:0000259" key="1">
    <source>
        <dbReference type="Pfam" id="PF01878"/>
    </source>
</evidence>
<reference evidence="2 3" key="1">
    <citation type="journal article" date="2018" name="Syst. Appl. Microbiol.">
        <title>Abditibacterium utsteinense sp. nov., the first cultivated member of candidate phylum FBP, isolated from ice-free Antarctic soil samples.</title>
        <authorList>
            <person name="Tahon G."/>
            <person name="Tytgat B."/>
            <person name="Lebbe L."/>
            <person name="Carlier A."/>
            <person name="Willems A."/>
        </authorList>
    </citation>
    <scope>NUCLEOTIDE SEQUENCE [LARGE SCALE GENOMIC DNA]</scope>
    <source>
        <strain evidence="2 3">LMG 29911</strain>
    </source>
</reference>
<dbReference type="PANTHER" id="PTHR14087">
    <property type="entry name" value="THYMOCYTE NUCLEAR PROTEIN 1"/>
    <property type="match status" value="1"/>
</dbReference>
<dbReference type="Gene3D" id="3.10.590.10">
    <property type="entry name" value="ph1033 like domains"/>
    <property type="match status" value="1"/>
</dbReference>
<dbReference type="SUPFAM" id="SSF88697">
    <property type="entry name" value="PUA domain-like"/>
    <property type="match status" value="1"/>
</dbReference>
<name>A0A2S8SQ12_9BACT</name>
<feature type="domain" description="EVE" evidence="1">
    <location>
        <begin position="3"/>
        <end position="131"/>
    </location>
</feature>
<evidence type="ECO:0000313" key="2">
    <source>
        <dbReference type="EMBL" id="PQV62887.1"/>
    </source>
</evidence>
<dbReference type="InParanoid" id="A0A2S8SQ12"/>
<dbReference type="InterPro" id="IPR052181">
    <property type="entry name" value="5hmC_binding"/>
</dbReference>
<dbReference type="RefSeq" id="WP_106380979.1">
    <property type="nucleotide sequence ID" value="NZ_NIGF01000019.1"/>
</dbReference>
<accession>A0A2S8SQ12</accession>
<gene>
    <name evidence="2" type="ORF">B1R32_11927</name>
</gene>
<dbReference type="PANTHER" id="PTHR14087:SF7">
    <property type="entry name" value="THYMOCYTE NUCLEAR PROTEIN 1"/>
    <property type="match status" value="1"/>
</dbReference>
<proteinExistence type="predicted"/>
<organism evidence="2 3">
    <name type="scientific">Abditibacterium utsteinense</name>
    <dbReference type="NCBI Taxonomy" id="1960156"/>
    <lineage>
        <taxon>Bacteria</taxon>
        <taxon>Pseudomonadati</taxon>
        <taxon>Abditibacteriota</taxon>
        <taxon>Abditibacteriia</taxon>
        <taxon>Abditibacteriales</taxon>
        <taxon>Abditibacteriaceae</taxon>
        <taxon>Abditibacterium</taxon>
    </lineage>
</organism>
<sequence>MKMWLLKTEPTNYSFADLERDGETMWDGVSNNQALQNIRRIESGDLALVYHTGQEKAVVGTADVTRGFYVNPELSDEKLAVCDVKFKARLKNPVTLAQVKAIPELADWALVRNSRLSVVPVSEAQWQTLQKLAES</sequence>
<protein>
    <submittedName>
        <fullName evidence="2">Putative RNA-binding protein, contains PUA-like domain</fullName>
    </submittedName>
</protein>
<dbReference type="InterPro" id="IPR015947">
    <property type="entry name" value="PUA-like_sf"/>
</dbReference>